<comment type="similarity">
    <text evidence="1 5">Belongs to the pseudouridine synthase RsuA family.</text>
</comment>
<proteinExistence type="inferred from homology"/>
<accession>A0ABS8EV86</accession>
<name>A0ABS8EV86_9FIRM</name>
<reference evidence="7 8" key="1">
    <citation type="submission" date="2021-10" db="EMBL/GenBank/DDBJ databases">
        <title>Anaerobic single-cell dispensing facilitates the cultivation of human gut bacteria.</title>
        <authorList>
            <person name="Afrizal A."/>
        </authorList>
    </citation>
    <scope>NUCLEOTIDE SEQUENCE [LARGE SCALE GENOMIC DNA]</scope>
    <source>
        <strain evidence="7 8">CLA-AA-H246</strain>
    </source>
</reference>
<dbReference type="PANTHER" id="PTHR47683:SF4">
    <property type="entry name" value="PSEUDOURIDINE SYNTHASE"/>
    <property type="match status" value="1"/>
</dbReference>
<dbReference type="NCBIfam" id="TIGR00093">
    <property type="entry name" value="pseudouridine synthase"/>
    <property type="match status" value="1"/>
</dbReference>
<dbReference type="CDD" id="cd00165">
    <property type="entry name" value="S4"/>
    <property type="match status" value="1"/>
</dbReference>
<evidence type="ECO:0000256" key="2">
    <source>
        <dbReference type="ARBA" id="ARBA00022884"/>
    </source>
</evidence>
<dbReference type="InterPro" id="IPR018496">
    <property type="entry name" value="PsdUridine_synth_RsuA/RluB_CS"/>
</dbReference>
<dbReference type="InterPro" id="IPR020094">
    <property type="entry name" value="TruA/RsuA/RluB/E/F_N"/>
</dbReference>
<evidence type="ECO:0000256" key="3">
    <source>
        <dbReference type="ARBA" id="ARBA00023235"/>
    </source>
</evidence>
<dbReference type="Gene3D" id="3.30.70.580">
    <property type="entry name" value="Pseudouridine synthase I, catalytic domain, N-terminal subdomain"/>
    <property type="match status" value="1"/>
</dbReference>
<dbReference type="RefSeq" id="WP_248835307.1">
    <property type="nucleotide sequence ID" value="NZ_JAJEQE010000021.1"/>
</dbReference>
<dbReference type="Gene3D" id="3.10.290.10">
    <property type="entry name" value="RNA-binding S4 domain"/>
    <property type="match status" value="1"/>
</dbReference>
<dbReference type="InterPro" id="IPR042092">
    <property type="entry name" value="PsdUridine_s_RsuA/RluB/E/F_cat"/>
</dbReference>
<comment type="caution">
    <text evidence="7">The sequence shown here is derived from an EMBL/GenBank/DDBJ whole genome shotgun (WGS) entry which is preliminary data.</text>
</comment>
<dbReference type="Pfam" id="PF01479">
    <property type="entry name" value="S4"/>
    <property type="match status" value="1"/>
</dbReference>
<evidence type="ECO:0000313" key="8">
    <source>
        <dbReference type="Proteomes" id="UP001299235"/>
    </source>
</evidence>
<keyword evidence="3 5" id="KW-0413">Isomerase</keyword>
<dbReference type="CDD" id="cd02553">
    <property type="entry name" value="PseudoU_synth_RsuA"/>
    <property type="match status" value="1"/>
</dbReference>
<dbReference type="InterPro" id="IPR000748">
    <property type="entry name" value="PsdUridine_synth_RsuA/RluB/E/F"/>
</dbReference>
<dbReference type="SUPFAM" id="SSF55120">
    <property type="entry name" value="Pseudouridine synthase"/>
    <property type="match status" value="1"/>
</dbReference>
<dbReference type="PROSITE" id="PS01149">
    <property type="entry name" value="PSI_RSU"/>
    <property type="match status" value="1"/>
</dbReference>
<dbReference type="Proteomes" id="UP001299235">
    <property type="component" value="Unassembled WGS sequence"/>
</dbReference>
<dbReference type="EC" id="5.4.99.-" evidence="5"/>
<evidence type="ECO:0000256" key="5">
    <source>
        <dbReference type="RuleBase" id="RU003887"/>
    </source>
</evidence>
<dbReference type="SMART" id="SM00363">
    <property type="entry name" value="S4"/>
    <property type="match status" value="1"/>
</dbReference>
<evidence type="ECO:0000313" key="7">
    <source>
        <dbReference type="EMBL" id="MCC2149108.1"/>
    </source>
</evidence>
<dbReference type="SUPFAM" id="SSF55174">
    <property type="entry name" value="Alpha-L RNA-binding motif"/>
    <property type="match status" value="1"/>
</dbReference>
<gene>
    <name evidence="7" type="ORF">LKD42_07540</name>
</gene>
<dbReference type="InterPro" id="IPR006145">
    <property type="entry name" value="PsdUridine_synth_RsuA/RluA"/>
</dbReference>
<feature type="domain" description="RNA-binding S4" evidence="6">
    <location>
        <begin position="3"/>
        <end position="61"/>
    </location>
</feature>
<evidence type="ECO:0000256" key="4">
    <source>
        <dbReference type="PROSITE-ProRule" id="PRU00182"/>
    </source>
</evidence>
<keyword evidence="2 4" id="KW-0694">RNA-binding</keyword>
<dbReference type="InterPro" id="IPR036986">
    <property type="entry name" value="S4_RNA-bd_sf"/>
</dbReference>
<dbReference type="InterPro" id="IPR002942">
    <property type="entry name" value="S4_RNA-bd"/>
</dbReference>
<organism evidence="7 8">
    <name type="scientific">Hominisplanchenecus faecis</name>
    <dbReference type="NCBI Taxonomy" id="2885351"/>
    <lineage>
        <taxon>Bacteria</taxon>
        <taxon>Bacillati</taxon>
        <taxon>Bacillota</taxon>
        <taxon>Clostridia</taxon>
        <taxon>Lachnospirales</taxon>
        <taxon>Lachnospiraceae</taxon>
        <taxon>Hominisplanchenecus</taxon>
    </lineage>
</organism>
<dbReference type="InterPro" id="IPR020103">
    <property type="entry name" value="PsdUridine_synth_cat_dom_sf"/>
</dbReference>
<dbReference type="Gene3D" id="3.30.70.1560">
    <property type="entry name" value="Alpha-L RNA-binding motif"/>
    <property type="match status" value="1"/>
</dbReference>
<protein>
    <recommendedName>
        <fullName evidence="5">Pseudouridine synthase</fullName>
        <ecNumber evidence="5">5.4.99.-</ecNumber>
    </recommendedName>
</protein>
<dbReference type="EMBL" id="JAJEQE010000021">
    <property type="protein sequence ID" value="MCC2149108.1"/>
    <property type="molecule type" value="Genomic_DNA"/>
</dbReference>
<dbReference type="PROSITE" id="PS50889">
    <property type="entry name" value="S4"/>
    <property type="match status" value="1"/>
</dbReference>
<sequence>MSYRLDQYLTLAGEGSRSQVKQFLKKGLVQVDGITEKQAKRKVLGNEQITLNGKPVYYEEHCYLMLHKPAGVVTATEDKKEKTVMDLITLQQKKDLFPVGRLDKDTEGLLLVTNDGELAHRLLSPKKHVDKCYFTRVTGQIHEEDIHRFKEGLDIGDEKKTLPADLEILSSGEISEAKVTICEGRYHQVKRMFEAIGCKVIYLKRLSMGSLKLDPALEKGAFRKLTEEEIAALLQPPRKEKE</sequence>
<dbReference type="InterPro" id="IPR050343">
    <property type="entry name" value="RsuA_PseudoU_synthase"/>
</dbReference>
<evidence type="ECO:0000259" key="6">
    <source>
        <dbReference type="SMART" id="SM00363"/>
    </source>
</evidence>
<dbReference type="Pfam" id="PF00849">
    <property type="entry name" value="PseudoU_synth_2"/>
    <property type="match status" value="1"/>
</dbReference>
<dbReference type="PANTHER" id="PTHR47683">
    <property type="entry name" value="PSEUDOURIDINE SYNTHASE FAMILY PROTEIN-RELATED"/>
    <property type="match status" value="1"/>
</dbReference>
<evidence type="ECO:0000256" key="1">
    <source>
        <dbReference type="ARBA" id="ARBA00008348"/>
    </source>
</evidence>
<keyword evidence="8" id="KW-1185">Reference proteome</keyword>